<dbReference type="Pfam" id="PF00753">
    <property type="entry name" value="Lactamase_B"/>
    <property type="match status" value="1"/>
</dbReference>
<dbReference type="RefSeq" id="WP_165374412.1">
    <property type="nucleotide sequence ID" value="NZ_CP012672.1"/>
</dbReference>
<feature type="domain" description="Metallo-beta-lactamase" evidence="2">
    <location>
        <begin position="49"/>
        <end position="115"/>
    </location>
</feature>
<reference evidence="3 4" key="1">
    <citation type="submission" date="2015-09" db="EMBL/GenBank/DDBJ databases">
        <title>Sorangium comparison.</title>
        <authorList>
            <person name="Zaburannyi N."/>
            <person name="Bunk B."/>
            <person name="Overmann J."/>
            <person name="Mueller R."/>
        </authorList>
    </citation>
    <scope>NUCLEOTIDE SEQUENCE [LARGE SCALE GENOMIC DNA]</scope>
    <source>
        <strain evidence="3 4">So ce836</strain>
    </source>
</reference>
<keyword evidence="1" id="KW-0732">Signal</keyword>
<proteinExistence type="predicted"/>
<evidence type="ECO:0000313" key="4">
    <source>
        <dbReference type="Proteomes" id="UP000295497"/>
    </source>
</evidence>
<feature type="chain" id="PRO_5020251897" description="Metallo-beta-lactamase domain-containing protein" evidence="1">
    <location>
        <begin position="24"/>
        <end position="148"/>
    </location>
</feature>
<dbReference type="SUPFAM" id="SSF56281">
    <property type="entry name" value="Metallo-hydrolase/oxidoreductase"/>
    <property type="match status" value="1"/>
</dbReference>
<evidence type="ECO:0000259" key="2">
    <source>
        <dbReference type="Pfam" id="PF00753"/>
    </source>
</evidence>
<dbReference type="PANTHER" id="PTHR42951:SF14">
    <property type="entry name" value="METALLO-BETA-LACTAMASE SUPERFAMILY PROTEIN"/>
    <property type="match status" value="1"/>
</dbReference>
<accession>A0A4P2R0K3</accession>
<evidence type="ECO:0000256" key="1">
    <source>
        <dbReference type="SAM" id="SignalP"/>
    </source>
</evidence>
<dbReference type="Proteomes" id="UP000295497">
    <property type="component" value="Chromosome"/>
</dbReference>
<dbReference type="InterPro" id="IPR036866">
    <property type="entry name" value="RibonucZ/Hydroxyglut_hydro"/>
</dbReference>
<feature type="signal peptide" evidence="1">
    <location>
        <begin position="1"/>
        <end position="23"/>
    </location>
</feature>
<evidence type="ECO:0000313" key="3">
    <source>
        <dbReference type="EMBL" id="AUX36138.1"/>
    </source>
</evidence>
<dbReference type="AlphaFoldDB" id="A0A4P2R0K3"/>
<dbReference type="InterPro" id="IPR001279">
    <property type="entry name" value="Metallo-B-lactamas"/>
</dbReference>
<dbReference type="PANTHER" id="PTHR42951">
    <property type="entry name" value="METALLO-BETA-LACTAMASE DOMAIN-CONTAINING"/>
    <property type="match status" value="1"/>
</dbReference>
<dbReference type="EMBL" id="CP012672">
    <property type="protein sequence ID" value="AUX36138.1"/>
    <property type="molecule type" value="Genomic_DNA"/>
</dbReference>
<dbReference type="Gene3D" id="3.60.15.10">
    <property type="entry name" value="Ribonuclease Z/Hydroxyacylglutathione hydrolase-like"/>
    <property type="match status" value="1"/>
</dbReference>
<dbReference type="InterPro" id="IPR050855">
    <property type="entry name" value="NDM-1-like"/>
</dbReference>
<protein>
    <recommendedName>
        <fullName evidence="2">Metallo-beta-lactamase domain-containing protein</fullName>
    </recommendedName>
</protein>
<gene>
    <name evidence="3" type="ORF">SOCE836_083440</name>
</gene>
<name>A0A4P2R0K3_SORCE</name>
<dbReference type="PROSITE" id="PS51257">
    <property type="entry name" value="PROKAR_LIPOPROTEIN"/>
    <property type="match status" value="1"/>
</dbReference>
<organism evidence="3 4">
    <name type="scientific">Sorangium cellulosum</name>
    <name type="common">Polyangium cellulosum</name>
    <dbReference type="NCBI Taxonomy" id="56"/>
    <lineage>
        <taxon>Bacteria</taxon>
        <taxon>Pseudomonadati</taxon>
        <taxon>Myxococcota</taxon>
        <taxon>Polyangia</taxon>
        <taxon>Polyangiales</taxon>
        <taxon>Polyangiaceae</taxon>
        <taxon>Sorangium</taxon>
    </lineage>
</organism>
<sequence length="148" mass="16425">MNTLMKSLMGGALLTTQAMSVSACSSDDASAGDGKGPLSLQVFTADEPGFNVNSTLISGERDAILVDAQFTRSQARLLCDAIEKTGKRLSTVYITHGHPDHHFGLEIIRERFPDAYVFRRRWQWSRDGVRQWWMKPSSTASTRGECIT</sequence>